<gene>
    <name evidence="2" type="ORF">AVDCRST_MAG56-4020</name>
</gene>
<reference evidence="2" key="1">
    <citation type="submission" date="2020-02" db="EMBL/GenBank/DDBJ databases">
        <authorList>
            <person name="Meier V. D."/>
        </authorList>
    </citation>
    <scope>NUCLEOTIDE SEQUENCE</scope>
    <source>
        <strain evidence="2">AVDCRST_MAG56</strain>
    </source>
</reference>
<protein>
    <submittedName>
        <fullName evidence="2">Uncharacterized protein</fullName>
    </submittedName>
</protein>
<proteinExistence type="predicted"/>
<name>A0A6J4JNJ1_9SPHI</name>
<dbReference type="EMBL" id="CADCTQ010000325">
    <property type="protein sequence ID" value="CAA9283138.1"/>
    <property type="molecule type" value="Genomic_DNA"/>
</dbReference>
<dbReference type="InterPro" id="IPR026408">
    <property type="entry name" value="GG_sam_targ_CFB"/>
</dbReference>
<organism evidence="2">
    <name type="scientific">uncultured Cytophagales bacterium</name>
    <dbReference type="NCBI Taxonomy" id="158755"/>
    <lineage>
        <taxon>Bacteria</taxon>
        <taxon>Pseudomonadati</taxon>
        <taxon>Bacteroidota</taxon>
        <taxon>Sphingobacteriia</taxon>
        <taxon>Sphingobacteriales</taxon>
        <taxon>environmental samples</taxon>
    </lineage>
</organism>
<dbReference type="InterPro" id="IPR058238">
    <property type="entry name" value="Lant_leader_dom"/>
</dbReference>
<feature type="compositionally biased region" description="Polar residues" evidence="1">
    <location>
        <begin position="53"/>
        <end position="63"/>
    </location>
</feature>
<evidence type="ECO:0000313" key="2">
    <source>
        <dbReference type="EMBL" id="CAA9283138.1"/>
    </source>
</evidence>
<feature type="region of interest" description="Disordered" evidence="1">
    <location>
        <begin position="27"/>
        <end position="63"/>
    </location>
</feature>
<dbReference type="NCBIfam" id="NF038153">
    <property type="entry name" value="lant_leader_L1a"/>
    <property type="match status" value="1"/>
</dbReference>
<dbReference type="NCBIfam" id="TIGR04149">
    <property type="entry name" value="GG_sam_targ_CFB"/>
    <property type="match status" value="1"/>
</dbReference>
<evidence type="ECO:0000256" key="1">
    <source>
        <dbReference type="SAM" id="MobiDB-lite"/>
    </source>
</evidence>
<accession>A0A6J4JNJ1</accession>
<dbReference type="AlphaFoldDB" id="A0A6J4JNJ1"/>
<sequence>MKKEKVNPLDLDKETIARLDEQQLRQIAGGVNDDNGDESDGCGNTCGGGGTVCSPQTISDSPQ</sequence>